<reference evidence="6 7" key="1">
    <citation type="submission" date="2015-07" db="EMBL/GenBank/DDBJ databases">
        <title>The genome of Melipona quadrifasciata.</title>
        <authorList>
            <person name="Pan H."/>
            <person name="Kapheim K."/>
        </authorList>
    </citation>
    <scope>NUCLEOTIDE SEQUENCE [LARGE SCALE GENOMIC DNA]</scope>
    <source>
        <strain evidence="6">0111107301</strain>
        <tissue evidence="6">Whole body</tissue>
    </source>
</reference>
<feature type="compositionally biased region" description="Polar residues" evidence="4">
    <location>
        <begin position="148"/>
        <end position="163"/>
    </location>
</feature>
<dbReference type="STRING" id="166423.A0A0M8ZNL0"/>
<evidence type="ECO:0000256" key="3">
    <source>
        <dbReference type="ARBA" id="ARBA00022942"/>
    </source>
</evidence>
<dbReference type="InterPro" id="IPR021625">
    <property type="entry name" value="PI31_Prot_N"/>
</dbReference>
<evidence type="ECO:0000256" key="1">
    <source>
        <dbReference type="ARBA" id="ARBA00006405"/>
    </source>
</evidence>
<dbReference type="Gene3D" id="3.40.1000.30">
    <property type="match status" value="1"/>
</dbReference>
<feature type="region of interest" description="Disordered" evidence="4">
    <location>
        <begin position="233"/>
        <end position="298"/>
    </location>
</feature>
<protein>
    <recommendedName>
        <fullName evidence="2">Proteasome inhibitor PI31 subunit</fullName>
    </recommendedName>
</protein>
<comment type="similarity">
    <text evidence="1">Belongs to the proteasome inhibitor PI31 family.</text>
</comment>
<dbReference type="Proteomes" id="UP000053105">
    <property type="component" value="Unassembled WGS sequence"/>
</dbReference>
<evidence type="ECO:0000256" key="2">
    <source>
        <dbReference type="ARBA" id="ARBA00015575"/>
    </source>
</evidence>
<sequence length="298" mass="33672">MVDASNVFGFELVQEIYSNQIARKEDVLILFVHWYLIKHGFRCIGIGDSKAFEPTEKGSQLLPEKWNTRPNYTLRYINDSKLFIFHGVKSDEDLLINLLRVDNQNVSSVQFPINQTVNELRGALEAVIPSYQNIINIIQKDLVEPLLPSNTTENSTQTRSVNDQPRDDPLRVESRRPPSYSRICTKEASCDTNFMSLKCLCKILRDLDADTSRVGAADLNPLGRGGGMIFDPFSSQRNRMDPTRPGLGVPGRLPSGAVPPFARYDPFGPPDIDRPRSRPRHDPDSDHLPPPGYDDMFM</sequence>
<evidence type="ECO:0000256" key="4">
    <source>
        <dbReference type="SAM" id="MobiDB-lite"/>
    </source>
</evidence>
<feature type="domain" description="PI31 proteasome regulator N-terminal" evidence="5">
    <location>
        <begin position="19"/>
        <end position="151"/>
    </location>
</feature>
<evidence type="ECO:0000313" key="7">
    <source>
        <dbReference type="Proteomes" id="UP000053105"/>
    </source>
</evidence>
<keyword evidence="3 6" id="KW-0647">Proteasome</keyword>
<dbReference type="OrthoDB" id="68090at2759"/>
<evidence type="ECO:0000313" key="6">
    <source>
        <dbReference type="EMBL" id="KOX67905.1"/>
    </source>
</evidence>
<accession>A0A0M8ZNL0</accession>
<dbReference type="PANTHER" id="PTHR13266:SF1">
    <property type="entry name" value="PROTEASOME INHIBITOR PI31 SUBUNIT"/>
    <property type="match status" value="1"/>
</dbReference>
<name>A0A0M8ZNL0_9HYME</name>
<dbReference type="InterPro" id="IPR045128">
    <property type="entry name" value="PI31-like"/>
</dbReference>
<feature type="region of interest" description="Disordered" evidence="4">
    <location>
        <begin position="148"/>
        <end position="178"/>
    </location>
</feature>
<gene>
    <name evidence="6" type="ORF">WN51_06951</name>
</gene>
<dbReference type="GO" id="GO:0070628">
    <property type="term" value="F:proteasome binding"/>
    <property type="evidence" value="ECO:0007669"/>
    <property type="project" value="InterPro"/>
</dbReference>
<evidence type="ECO:0000259" key="5">
    <source>
        <dbReference type="Pfam" id="PF11566"/>
    </source>
</evidence>
<organism evidence="6 7">
    <name type="scientific">Melipona quadrifasciata</name>
    <dbReference type="NCBI Taxonomy" id="166423"/>
    <lineage>
        <taxon>Eukaryota</taxon>
        <taxon>Metazoa</taxon>
        <taxon>Ecdysozoa</taxon>
        <taxon>Arthropoda</taxon>
        <taxon>Hexapoda</taxon>
        <taxon>Insecta</taxon>
        <taxon>Pterygota</taxon>
        <taxon>Neoptera</taxon>
        <taxon>Endopterygota</taxon>
        <taxon>Hymenoptera</taxon>
        <taxon>Apocrita</taxon>
        <taxon>Aculeata</taxon>
        <taxon>Apoidea</taxon>
        <taxon>Anthophila</taxon>
        <taxon>Apidae</taxon>
        <taxon>Melipona</taxon>
    </lineage>
</organism>
<feature type="compositionally biased region" description="Basic and acidic residues" evidence="4">
    <location>
        <begin position="164"/>
        <end position="176"/>
    </location>
</feature>
<dbReference type="EMBL" id="KQ435969">
    <property type="protein sequence ID" value="KOX67905.1"/>
    <property type="molecule type" value="Genomic_DNA"/>
</dbReference>
<keyword evidence="7" id="KW-1185">Reference proteome</keyword>
<dbReference type="PANTHER" id="PTHR13266">
    <property type="entry name" value="PROTEASOME INHIBITOR"/>
    <property type="match status" value="1"/>
</dbReference>
<dbReference type="Pfam" id="PF11566">
    <property type="entry name" value="PI31_Prot_N"/>
    <property type="match status" value="1"/>
</dbReference>
<proteinExistence type="inferred from homology"/>
<dbReference type="GO" id="GO:0004866">
    <property type="term" value="F:endopeptidase inhibitor activity"/>
    <property type="evidence" value="ECO:0007669"/>
    <property type="project" value="InterPro"/>
</dbReference>
<feature type="compositionally biased region" description="Basic and acidic residues" evidence="4">
    <location>
        <begin position="271"/>
        <end position="287"/>
    </location>
</feature>
<dbReference type="AlphaFoldDB" id="A0A0M8ZNL0"/>
<dbReference type="GO" id="GO:0000502">
    <property type="term" value="C:proteasome complex"/>
    <property type="evidence" value="ECO:0007669"/>
    <property type="project" value="UniProtKB-KW"/>
</dbReference>
<dbReference type="GO" id="GO:0043161">
    <property type="term" value="P:proteasome-mediated ubiquitin-dependent protein catabolic process"/>
    <property type="evidence" value="ECO:0007669"/>
    <property type="project" value="InterPro"/>
</dbReference>